<dbReference type="GeneTree" id="ENSGT00950000182849"/>
<dbReference type="CDD" id="cd06768">
    <property type="entry name" value="PDZ_NHERF-like"/>
    <property type="match status" value="3"/>
</dbReference>
<dbReference type="AlphaFoldDB" id="A0A493TE63"/>
<evidence type="ECO:0000313" key="7">
    <source>
        <dbReference type="Proteomes" id="UP000016666"/>
    </source>
</evidence>
<dbReference type="Gene3D" id="2.30.42.10">
    <property type="match status" value="4"/>
</dbReference>
<dbReference type="SMART" id="SM00228">
    <property type="entry name" value="PDZ"/>
    <property type="match status" value="3"/>
</dbReference>
<dbReference type="InterPro" id="IPR001478">
    <property type="entry name" value="PDZ"/>
</dbReference>
<dbReference type="InterPro" id="IPR041489">
    <property type="entry name" value="PDZ_6"/>
</dbReference>
<comment type="similarity">
    <text evidence="4">Belongs to the NHER family.</text>
</comment>
<proteinExistence type="inferred from homology"/>
<dbReference type="Proteomes" id="UP000016666">
    <property type="component" value="Chromosome 1"/>
</dbReference>
<reference evidence="6" key="3">
    <citation type="submission" date="2025-09" db="UniProtKB">
        <authorList>
            <consortium name="Ensembl"/>
        </authorList>
    </citation>
    <scope>IDENTIFICATION</scope>
</reference>
<comment type="subcellular location">
    <subcellularLocation>
        <location evidence="1">Cell membrane</location>
    </subcellularLocation>
</comment>
<dbReference type="GO" id="GO:0072659">
    <property type="term" value="P:protein localization to plasma membrane"/>
    <property type="evidence" value="ECO:0007669"/>
    <property type="project" value="TreeGrafter"/>
</dbReference>
<dbReference type="GO" id="GO:0043495">
    <property type="term" value="F:protein-membrane adaptor activity"/>
    <property type="evidence" value="ECO:0007669"/>
    <property type="project" value="TreeGrafter"/>
</dbReference>
<feature type="domain" description="PDZ" evidence="5">
    <location>
        <begin position="142"/>
        <end position="208"/>
    </location>
</feature>
<evidence type="ECO:0000256" key="4">
    <source>
        <dbReference type="ARBA" id="ARBA00038110"/>
    </source>
</evidence>
<feature type="domain" description="PDZ" evidence="5">
    <location>
        <begin position="233"/>
        <end position="312"/>
    </location>
</feature>
<keyword evidence="2" id="KW-0472">Membrane</keyword>
<sequence length="426" mass="47866">MAHSHCQQMTSVLHPRECKVTRKKQKSYGFSLRIEKDTAGHLIRNVEKNSPAEKAGLKDGDRVLRVNGMFVDKEEHTQVHLCLIWDPHHSSTTQTHCRYGKLSLPFLWHLQLGSPRVEPIALDISLHHLSPTMGMKSLQPRLCYLVKEEKGYGFSLKTIEGESSGRGDVDLSPQGAAAKAGVQNNDRLIEINGKNVENDTHEEVVEKVFVCILIHLLFWPRANLELLPLKPRLIELQKGENGYGFYLRLEQNTGGKNQDVDSKSPAAKAGLKDNDILVAVNGERVDALDHESVVGKIKQSETKPTLLVVDKETDAMYKLVRKCKLLGKDPTPAKTEEKVELHSEQKVNHKPRICKMVKGPNGFGFSLNMAKNKPGLFINEVLMQDDEQQNAWVVCWAVSSLPWCKCIQEMPQKRQVSSSSSLGYEL</sequence>
<dbReference type="SUPFAM" id="SSF50156">
    <property type="entry name" value="PDZ domain-like"/>
    <property type="match status" value="4"/>
</dbReference>
<evidence type="ECO:0000259" key="5">
    <source>
        <dbReference type="PROSITE" id="PS50106"/>
    </source>
</evidence>
<dbReference type="InterPro" id="IPR036034">
    <property type="entry name" value="PDZ_sf"/>
</dbReference>
<evidence type="ECO:0000256" key="1">
    <source>
        <dbReference type="ARBA" id="ARBA00004236"/>
    </source>
</evidence>
<keyword evidence="3" id="KW-0677">Repeat</keyword>
<dbReference type="InterPro" id="IPR051067">
    <property type="entry name" value="NHER"/>
</dbReference>
<dbReference type="PANTHER" id="PTHR14191:SF6">
    <property type="entry name" value="NA(+)_H(+) EXCHANGE REGULATORY COFACTOR NHE-RF3-RELATED"/>
    <property type="match status" value="1"/>
</dbReference>
<gene>
    <name evidence="6" type="primary">PDZK1</name>
</gene>
<name>A0A493TE63_ANAPP</name>
<dbReference type="Pfam" id="PF17820">
    <property type="entry name" value="PDZ_6"/>
    <property type="match status" value="1"/>
</dbReference>
<organism evidence="6 7">
    <name type="scientific">Anas platyrhynchos platyrhynchos</name>
    <name type="common">Northern mallard</name>
    <dbReference type="NCBI Taxonomy" id="8840"/>
    <lineage>
        <taxon>Eukaryota</taxon>
        <taxon>Metazoa</taxon>
        <taxon>Chordata</taxon>
        <taxon>Craniata</taxon>
        <taxon>Vertebrata</taxon>
        <taxon>Euteleostomi</taxon>
        <taxon>Archelosauria</taxon>
        <taxon>Archosauria</taxon>
        <taxon>Dinosauria</taxon>
        <taxon>Saurischia</taxon>
        <taxon>Theropoda</taxon>
        <taxon>Coelurosauria</taxon>
        <taxon>Aves</taxon>
        <taxon>Neognathae</taxon>
        <taxon>Galloanserae</taxon>
        <taxon>Anseriformes</taxon>
        <taxon>Anatidae</taxon>
        <taxon>Anatinae</taxon>
        <taxon>Anas</taxon>
    </lineage>
</organism>
<reference evidence="6" key="2">
    <citation type="submission" date="2025-08" db="UniProtKB">
        <authorList>
            <consortium name="Ensembl"/>
        </authorList>
    </citation>
    <scope>IDENTIFICATION</scope>
</reference>
<keyword evidence="2" id="KW-1003">Cell membrane</keyword>
<dbReference type="PROSITE" id="PS50106">
    <property type="entry name" value="PDZ"/>
    <property type="match status" value="3"/>
</dbReference>
<dbReference type="GO" id="GO:0005102">
    <property type="term" value="F:signaling receptor binding"/>
    <property type="evidence" value="ECO:0007669"/>
    <property type="project" value="TreeGrafter"/>
</dbReference>
<dbReference type="Ensembl" id="ENSAPLT00000019089.1">
    <property type="protein sequence ID" value="ENSAPLP00000024201.1"/>
    <property type="gene ID" value="ENSAPLG00000008849.2"/>
</dbReference>
<dbReference type="PANTHER" id="PTHR14191">
    <property type="entry name" value="PDZ DOMAIN CONTAINING PROTEIN"/>
    <property type="match status" value="1"/>
</dbReference>
<accession>A0A493TE63</accession>
<keyword evidence="7" id="KW-1185">Reference proteome</keyword>
<dbReference type="Pfam" id="PF00595">
    <property type="entry name" value="PDZ"/>
    <property type="match status" value="2"/>
</dbReference>
<evidence type="ECO:0000313" key="6">
    <source>
        <dbReference type="Ensembl" id="ENSAPLP00000024201.1"/>
    </source>
</evidence>
<evidence type="ECO:0000256" key="3">
    <source>
        <dbReference type="ARBA" id="ARBA00022737"/>
    </source>
</evidence>
<evidence type="ECO:0000256" key="2">
    <source>
        <dbReference type="ARBA" id="ARBA00022475"/>
    </source>
</evidence>
<protein>
    <submittedName>
        <fullName evidence="6">PDZ domain containing 1</fullName>
    </submittedName>
</protein>
<dbReference type="GO" id="GO:0016324">
    <property type="term" value="C:apical plasma membrane"/>
    <property type="evidence" value="ECO:0007669"/>
    <property type="project" value="TreeGrafter"/>
</dbReference>
<reference evidence="6 7" key="1">
    <citation type="submission" date="2017-10" db="EMBL/GenBank/DDBJ databases">
        <title>A new Pekin duck reference genome.</title>
        <authorList>
            <person name="Hou Z.-C."/>
            <person name="Zhou Z.-K."/>
            <person name="Zhu F."/>
            <person name="Hou S.-S."/>
        </authorList>
    </citation>
    <scope>NUCLEOTIDE SEQUENCE [LARGE SCALE GENOMIC DNA]</scope>
</reference>
<feature type="domain" description="PDZ" evidence="5">
    <location>
        <begin position="17"/>
        <end position="79"/>
    </location>
</feature>